<proteinExistence type="predicted"/>
<keyword evidence="1" id="KW-0597">Phosphoprotein</keyword>
<evidence type="ECO:0000259" key="3">
    <source>
        <dbReference type="PROSITE" id="PS50006"/>
    </source>
</evidence>
<feature type="region of interest" description="Disordered" evidence="2">
    <location>
        <begin position="149"/>
        <end position="182"/>
    </location>
</feature>
<evidence type="ECO:0000313" key="5">
    <source>
        <dbReference type="Proteomes" id="UP000612585"/>
    </source>
</evidence>
<feature type="domain" description="FHA" evidence="3">
    <location>
        <begin position="292"/>
        <end position="340"/>
    </location>
</feature>
<dbReference type="InterPro" id="IPR008984">
    <property type="entry name" value="SMAD_FHA_dom_sf"/>
</dbReference>
<dbReference type="AlphaFoldDB" id="A0A8J3ZI39"/>
<protein>
    <recommendedName>
        <fullName evidence="3">FHA domain-containing protein</fullName>
    </recommendedName>
</protein>
<organism evidence="4 5">
    <name type="scientific">Virgisporangium aurantiacum</name>
    <dbReference type="NCBI Taxonomy" id="175570"/>
    <lineage>
        <taxon>Bacteria</taxon>
        <taxon>Bacillati</taxon>
        <taxon>Actinomycetota</taxon>
        <taxon>Actinomycetes</taxon>
        <taxon>Micromonosporales</taxon>
        <taxon>Micromonosporaceae</taxon>
        <taxon>Virgisporangium</taxon>
    </lineage>
</organism>
<accession>A0A8J3ZI39</accession>
<dbReference type="SUPFAM" id="SSF49879">
    <property type="entry name" value="SMAD/FHA domain"/>
    <property type="match status" value="1"/>
</dbReference>
<dbReference type="EMBL" id="BOPG01000072">
    <property type="protein sequence ID" value="GIJ61941.1"/>
    <property type="molecule type" value="Genomic_DNA"/>
</dbReference>
<feature type="region of interest" description="Disordered" evidence="2">
    <location>
        <begin position="241"/>
        <end position="264"/>
    </location>
</feature>
<sequence length="412" mass="44995">MRFEVSRVMDTVEQRLTTDITLAQAVVDLADVARFQELDGGRPVNLLRVGMVLDALAQYLLDGAAMLFPVAGRELISDQSLTSKERMVLGRWLDSGRIEAVPMVGDRVIEVADFTGMPVIARRSYRQYADRFPWLTSSPERVLRLDRRPGKAVLTPDGESDSPPAGASRSVGRYAAERTVTPEKGERVFQPRARQAETRVSTRAIEPAAEPSSLGATLLARSWRCAEDMCPSFGPDREIGEPVPRLLKGVPSCPRHERPLTDNGSRPAEYPVAVVIEDAVRLRFPVTAAAPVHVGRDADISLRLWLHESASSWIADRHLRLDIIDGGLVITGAGENGTVVWHRAGPGDAPQSVRLYEGQRYALGRHDTIELYTGVELVPGNRRVVGGPVSARDVLSVLADAPTVALRAHSSS</sequence>
<evidence type="ECO:0000256" key="1">
    <source>
        <dbReference type="ARBA" id="ARBA00022553"/>
    </source>
</evidence>
<dbReference type="RefSeq" id="WP_204007240.1">
    <property type="nucleotide sequence ID" value="NZ_BOPG01000072.1"/>
</dbReference>
<comment type="caution">
    <text evidence="4">The sequence shown here is derived from an EMBL/GenBank/DDBJ whole genome shotgun (WGS) entry which is preliminary data.</text>
</comment>
<dbReference type="Proteomes" id="UP000612585">
    <property type="component" value="Unassembled WGS sequence"/>
</dbReference>
<reference evidence="4" key="1">
    <citation type="submission" date="2021-01" db="EMBL/GenBank/DDBJ databases">
        <title>Whole genome shotgun sequence of Virgisporangium aurantiacum NBRC 16421.</title>
        <authorList>
            <person name="Komaki H."/>
            <person name="Tamura T."/>
        </authorList>
    </citation>
    <scope>NUCLEOTIDE SEQUENCE</scope>
    <source>
        <strain evidence="4">NBRC 16421</strain>
    </source>
</reference>
<name>A0A8J3ZI39_9ACTN</name>
<gene>
    <name evidence="4" type="ORF">Vau01_094570</name>
</gene>
<dbReference type="PROSITE" id="PS50006">
    <property type="entry name" value="FHA_DOMAIN"/>
    <property type="match status" value="1"/>
</dbReference>
<evidence type="ECO:0000313" key="4">
    <source>
        <dbReference type="EMBL" id="GIJ61941.1"/>
    </source>
</evidence>
<keyword evidence="5" id="KW-1185">Reference proteome</keyword>
<dbReference type="InterPro" id="IPR000253">
    <property type="entry name" value="FHA_dom"/>
</dbReference>
<evidence type="ECO:0000256" key="2">
    <source>
        <dbReference type="SAM" id="MobiDB-lite"/>
    </source>
</evidence>